<keyword evidence="3" id="KW-1185">Reference proteome</keyword>
<evidence type="ECO:0000313" key="3">
    <source>
        <dbReference type="Proteomes" id="UP000000496"/>
    </source>
</evidence>
<keyword evidence="1" id="KW-1133">Transmembrane helix</keyword>
<feature type="transmembrane region" description="Helical" evidence="1">
    <location>
        <begin position="98"/>
        <end position="116"/>
    </location>
</feature>
<reference evidence="2 3" key="2">
    <citation type="journal article" date="2011" name="Mol. Biol. Evol.">
        <title>Unity in variety--the pan-genome of the Chlamydiae.</title>
        <authorList>
            <person name="Collingro A."/>
            <person name="Tischler P."/>
            <person name="Weinmaier T."/>
            <person name="Penz T."/>
            <person name="Heinz E."/>
            <person name="Brunham R.C."/>
            <person name="Read T.D."/>
            <person name="Bavoil P.M."/>
            <person name="Sachse K."/>
            <person name="Kahane S."/>
            <person name="Friedman M.G."/>
            <person name="Rattei T."/>
            <person name="Myers G.S."/>
            <person name="Horn M."/>
        </authorList>
    </citation>
    <scope>NUCLEOTIDE SEQUENCE [LARGE SCALE GENOMIC DNA]</scope>
    <source>
        <strain evidence="3">ATCC VR-1471 / Z</strain>
    </source>
</reference>
<gene>
    <name evidence="2" type="ordered locus">SNE_A16160</name>
</gene>
<dbReference type="HOGENOM" id="CLU_2071549_0_0_0"/>
<name>F8L9F9_SIMNZ</name>
<dbReference type="KEGG" id="sng:SNE_A16160"/>
<keyword evidence="1" id="KW-0812">Transmembrane</keyword>
<evidence type="ECO:0000313" key="2">
    <source>
        <dbReference type="EMBL" id="CCB89493.1"/>
    </source>
</evidence>
<organism evidence="2 3">
    <name type="scientific">Simkania negevensis (strain ATCC VR-1471 / DSM 27360 / Z)</name>
    <dbReference type="NCBI Taxonomy" id="331113"/>
    <lineage>
        <taxon>Bacteria</taxon>
        <taxon>Pseudomonadati</taxon>
        <taxon>Chlamydiota</taxon>
        <taxon>Chlamydiia</taxon>
        <taxon>Parachlamydiales</taxon>
        <taxon>Simkaniaceae</taxon>
        <taxon>Simkania</taxon>
    </lineage>
</organism>
<reference key="1">
    <citation type="journal article" date="2011" name="Mol. Biol. Evol.">
        <title>Unity in variety -- the pan-genome of the Chlamydiae.</title>
        <authorList>
            <person name="Collingro A."/>
            <person name="Tischler P."/>
            <person name="Weinmaier T."/>
            <person name="Penz T."/>
            <person name="Heinz E."/>
            <person name="Brunham R.C."/>
            <person name="Read T.D."/>
            <person name="Bavoil P.M."/>
            <person name="Sachse K."/>
            <person name="Kahane S."/>
            <person name="Friedman M.G."/>
            <person name="Rattei T."/>
            <person name="Myers G.S.A."/>
            <person name="Horn M."/>
        </authorList>
    </citation>
    <scope>NUCLEOTIDE SEQUENCE</scope>
    <source>
        <strain>Z</strain>
    </source>
</reference>
<dbReference type="RefSeq" id="WP_013943959.1">
    <property type="nucleotide sequence ID" value="NC_015713.1"/>
</dbReference>
<dbReference type="AlphaFoldDB" id="F8L9F9"/>
<accession>F8L9F9</accession>
<protein>
    <submittedName>
        <fullName evidence="2">Uncharacterized protein</fullName>
    </submittedName>
</protein>
<evidence type="ECO:0000256" key="1">
    <source>
        <dbReference type="SAM" id="Phobius"/>
    </source>
</evidence>
<dbReference type="EMBL" id="FR872582">
    <property type="protein sequence ID" value="CCB89493.1"/>
    <property type="molecule type" value="Genomic_DNA"/>
</dbReference>
<proteinExistence type="predicted"/>
<dbReference type="STRING" id="331113.SNE_A16160"/>
<feature type="transmembrane region" description="Helical" evidence="1">
    <location>
        <begin position="65"/>
        <end position="86"/>
    </location>
</feature>
<dbReference type="Proteomes" id="UP000000496">
    <property type="component" value="Chromosome gsn.131"/>
</dbReference>
<keyword evidence="1" id="KW-0472">Membrane</keyword>
<sequence>MQALPLVAARGAFGGLLGQVFAKPWFKTFSEAQIPALISCATYAATYFGLKTLTAAHFGEKEKKLLIHVVSFGVAFYLTEKIYQAFFNQKFLFNKELTHTQSAALALGSTVSFFLVGD</sequence>